<evidence type="ECO:0000313" key="10">
    <source>
        <dbReference type="Proteomes" id="UP000248349"/>
    </source>
</evidence>
<comment type="subcellular location">
    <subcellularLocation>
        <location evidence="1">Nucleus</location>
    </subcellularLocation>
</comment>
<dbReference type="PANTHER" id="PTHR47338">
    <property type="entry name" value="ZN(II)2CYS6 TRANSCRIPTION FACTOR (EUROFUNG)-RELATED"/>
    <property type="match status" value="1"/>
</dbReference>
<dbReference type="InterPro" id="IPR036864">
    <property type="entry name" value="Zn2-C6_fun-type_DNA-bd_sf"/>
</dbReference>
<evidence type="ECO:0000256" key="2">
    <source>
        <dbReference type="ARBA" id="ARBA00022723"/>
    </source>
</evidence>
<dbReference type="CDD" id="cd00067">
    <property type="entry name" value="GAL4"/>
    <property type="match status" value="1"/>
</dbReference>
<accession>A0A319A3U7</accession>
<dbReference type="AlphaFoldDB" id="A0A319A3U7"/>
<dbReference type="GO" id="GO:0005634">
    <property type="term" value="C:nucleus"/>
    <property type="evidence" value="ECO:0007669"/>
    <property type="project" value="UniProtKB-SubCell"/>
</dbReference>
<feature type="region of interest" description="Disordered" evidence="7">
    <location>
        <begin position="1"/>
        <end position="40"/>
    </location>
</feature>
<keyword evidence="2" id="KW-0479">Metal-binding</keyword>
<dbReference type="Gene3D" id="4.10.240.10">
    <property type="entry name" value="Zn(2)-C6 fungal-type DNA-binding domain"/>
    <property type="match status" value="1"/>
</dbReference>
<dbReference type="PROSITE" id="PS50048">
    <property type="entry name" value="ZN2_CY6_FUNGAL_2"/>
    <property type="match status" value="1"/>
</dbReference>
<dbReference type="InterPro" id="IPR001138">
    <property type="entry name" value="Zn2Cys6_DnaBD"/>
</dbReference>
<dbReference type="OrthoDB" id="5600212at2759"/>
<dbReference type="PROSITE" id="PS00463">
    <property type="entry name" value="ZN2_CY6_FUNGAL_1"/>
    <property type="match status" value="1"/>
</dbReference>
<dbReference type="SUPFAM" id="SSF57701">
    <property type="entry name" value="Zn2/Cys6 DNA-binding domain"/>
    <property type="match status" value="1"/>
</dbReference>
<name>A0A319A3U7_9EURO</name>
<dbReference type="GO" id="GO:0003677">
    <property type="term" value="F:DNA binding"/>
    <property type="evidence" value="ECO:0007669"/>
    <property type="project" value="UniProtKB-KW"/>
</dbReference>
<feature type="compositionally biased region" description="Polar residues" evidence="7">
    <location>
        <begin position="20"/>
        <end position="35"/>
    </location>
</feature>
<evidence type="ECO:0000313" key="9">
    <source>
        <dbReference type="EMBL" id="PYH42122.1"/>
    </source>
</evidence>
<evidence type="ECO:0000256" key="4">
    <source>
        <dbReference type="ARBA" id="ARBA00023125"/>
    </source>
</evidence>
<dbReference type="Pfam" id="PF00172">
    <property type="entry name" value="Zn_clus"/>
    <property type="match status" value="1"/>
</dbReference>
<dbReference type="InterPro" id="IPR007219">
    <property type="entry name" value="XnlR_reg_dom"/>
</dbReference>
<gene>
    <name evidence="9" type="ORF">BP01DRAFT_304020</name>
</gene>
<proteinExistence type="predicted"/>
<dbReference type="SMART" id="SM00066">
    <property type="entry name" value="GAL4"/>
    <property type="match status" value="1"/>
</dbReference>
<dbReference type="Proteomes" id="UP000248349">
    <property type="component" value="Unassembled WGS sequence"/>
</dbReference>
<keyword evidence="10" id="KW-1185">Reference proteome</keyword>
<dbReference type="RefSeq" id="XP_025428104.1">
    <property type="nucleotide sequence ID" value="XM_025572144.1"/>
</dbReference>
<dbReference type="GO" id="GO:0006351">
    <property type="term" value="P:DNA-templated transcription"/>
    <property type="evidence" value="ECO:0007669"/>
    <property type="project" value="InterPro"/>
</dbReference>
<evidence type="ECO:0000256" key="5">
    <source>
        <dbReference type="ARBA" id="ARBA00023163"/>
    </source>
</evidence>
<dbReference type="PANTHER" id="PTHR47338:SF10">
    <property type="entry name" value="TRANSCRIPTION FACTOR DOMAIN-CONTAINING PROTEIN-RELATED"/>
    <property type="match status" value="1"/>
</dbReference>
<keyword evidence="5" id="KW-0804">Transcription</keyword>
<dbReference type="GO" id="GO:0000981">
    <property type="term" value="F:DNA-binding transcription factor activity, RNA polymerase II-specific"/>
    <property type="evidence" value="ECO:0007669"/>
    <property type="project" value="InterPro"/>
</dbReference>
<dbReference type="EMBL" id="KZ821255">
    <property type="protein sequence ID" value="PYH42122.1"/>
    <property type="molecule type" value="Genomic_DNA"/>
</dbReference>
<dbReference type="GO" id="GO:0009893">
    <property type="term" value="P:positive regulation of metabolic process"/>
    <property type="evidence" value="ECO:0007669"/>
    <property type="project" value="UniProtKB-ARBA"/>
</dbReference>
<keyword evidence="6" id="KW-0539">Nucleus</keyword>
<sequence length="628" mass="70155">MTDLNRPPHLSESHHPSASHDLQQNPLTHDTGQSDADSHYVPRPKRIACVLCRRRKLRCDGKRPSCGTCSRLGHECVFDEVRKKSGPKRGYVKQLEARLAQVENLLKNQKANSPPDQEGGFSGALPNALTDTSEILSLITKSSEFQEHHDRIPDPFATHAFQQAGPSHSPSGYSMEMISLGLEEPLPSQEIIDELNDIYFKQIHPGIPILHRPRILAAMSLGPSTRPPLCLQYIMWSHAASISDKYSGFHSVFYERARKYAEADELKGLGEHAVSLGHCQAWVLICTYEFKMMFFPRAWLSSGKAARLAIMMGLNRIDGEGIDVKQTLSAAKDWSEKEERRRVFWMAYCADRFASIGTGWPVVFDDRDVLTNLPASEDSFVQNQPQDSVSLEAAHTGEGMPTLSAFGGVAFMASIFGKNLAHLHRPNSQSDDHDLNGVYWQRHRSHDNILLHFSLTMPSHLRLSAATTDPNVIFCNMAIHTATICLHQAAIFKAEKNKMPGPIATESKRRCILAAEQISNILRLSSHVDPSKMSVLTPFCVYVAARVFVQYLKFRPDDSAARSSLQFVFSALHVLKTKNPLAESFIFQLDLDTAGTVLGDFNQSKKACFMRAGLQRDAVRALLSREPR</sequence>
<keyword evidence="4" id="KW-0238">DNA-binding</keyword>
<dbReference type="SMART" id="SM00906">
    <property type="entry name" value="Fungal_trans"/>
    <property type="match status" value="1"/>
</dbReference>
<organism evidence="9 10">
    <name type="scientific">Aspergillus saccharolyticus JOP 1030-1</name>
    <dbReference type="NCBI Taxonomy" id="1450539"/>
    <lineage>
        <taxon>Eukaryota</taxon>
        <taxon>Fungi</taxon>
        <taxon>Dikarya</taxon>
        <taxon>Ascomycota</taxon>
        <taxon>Pezizomycotina</taxon>
        <taxon>Eurotiomycetes</taxon>
        <taxon>Eurotiomycetidae</taxon>
        <taxon>Eurotiales</taxon>
        <taxon>Aspergillaceae</taxon>
        <taxon>Aspergillus</taxon>
        <taxon>Aspergillus subgen. Circumdati</taxon>
    </lineage>
</organism>
<dbReference type="InterPro" id="IPR050815">
    <property type="entry name" value="TF_fung"/>
</dbReference>
<protein>
    <recommendedName>
        <fullName evidence="8">Zn(2)-C6 fungal-type domain-containing protein</fullName>
    </recommendedName>
</protein>
<dbReference type="STRING" id="1450539.A0A319A3U7"/>
<evidence type="ECO:0000256" key="3">
    <source>
        <dbReference type="ARBA" id="ARBA00023015"/>
    </source>
</evidence>
<reference evidence="9 10" key="1">
    <citation type="submission" date="2016-12" db="EMBL/GenBank/DDBJ databases">
        <title>The genomes of Aspergillus section Nigri reveals drivers in fungal speciation.</title>
        <authorList>
            <consortium name="DOE Joint Genome Institute"/>
            <person name="Vesth T.C."/>
            <person name="Nybo J."/>
            <person name="Theobald S."/>
            <person name="Brandl J."/>
            <person name="Frisvad J.C."/>
            <person name="Nielsen K.F."/>
            <person name="Lyhne E.K."/>
            <person name="Kogle M.E."/>
            <person name="Kuo A."/>
            <person name="Riley R."/>
            <person name="Clum A."/>
            <person name="Nolan M."/>
            <person name="Lipzen A."/>
            <person name="Salamov A."/>
            <person name="Henrissat B."/>
            <person name="Wiebenga A."/>
            <person name="De Vries R.P."/>
            <person name="Grigoriev I.V."/>
            <person name="Mortensen U.H."/>
            <person name="Andersen M.R."/>
            <person name="Baker S.E."/>
        </authorList>
    </citation>
    <scope>NUCLEOTIDE SEQUENCE [LARGE SCALE GENOMIC DNA]</scope>
    <source>
        <strain evidence="9 10">JOP 1030-1</strain>
    </source>
</reference>
<dbReference type="GO" id="GO:0008270">
    <property type="term" value="F:zinc ion binding"/>
    <property type="evidence" value="ECO:0007669"/>
    <property type="project" value="InterPro"/>
</dbReference>
<evidence type="ECO:0000256" key="7">
    <source>
        <dbReference type="SAM" id="MobiDB-lite"/>
    </source>
</evidence>
<dbReference type="GeneID" id="37073372"/>
<keyword evidence="3" id="KW-0805">Transcription regulation</keyword>
<evidence type="ECO:0000256" key="1">
    <source>
        <dbReference type="ARBA" id="ARBA00004123"/>
    </source>
</evidence>
<feature type="domain" description="Zn(2)-C6 fungal-type" evidence="8">
    <location>
        <begin position="48"/>
        <end position="78"/>
    </location>
</feature>
<evidence type="ECO:0000256" key="6">
    <source>
        <dbReference type="ARBA" id="ARBA00023242"/>
    </source>
</evidence>
<dbReference type="Pfam" id="PF04082">
    <property type="entry name" value="Fungal_trans"/>
    <property type="match status" value="1"/>
</dbReference>
<dbReference type="CDD" id="cd12148">
    <property type="entry name" value="fungal_TF_MHR"/>
    <property type="match status" value="1"/>
</dbReference>
<evidence type="ECO:0000259" key="8">
    <source>
        <dbReference type="PROSITE" id="PS50048"/>
    </source>
</evidence>